<evidence type="ECO:0000313" key="4">
    <source>
        <dbReference type="Proteomes" id="UP000265703"/>
    </source>
</evidence>
<keyword evidence="1" id="KW-0547">Nucleotide-binding</keyword>
<dbReference type="Gene3D" id="3.40.50.300">
    <property type="entry name" value="P-loop containing nucleotide triphosphate hydrolases"/>
    <property type="match status" value="1"/>
</dbReference>
<dbReference type="AlphaFoldDB" id="A0A397SJI4"/>
<keyword evidence="4" id="KW-1185">Reference proteome</keyword>
<organism evidence="3 4">
    <name type="scientific">Glomus cerebriforme</name>
    <dbReference type="NCBI Taxonomy" id="658196"/>
    <lineage>
        <taxon>Eukaryota</taxon>
        <taxon>Fungi</taxon>
        <taxon>Fungi incertae sedis</taxon>
        <taxon>Mucoromycota</taxon>
        <taxon>Glomeromycotina</taxon>
        <taxon>Glomeromycetes</taxon>
        <taxon>Glomerales</taxon>
        <taxon>Glomeraceae</taxon>
        <taxon>Glomus</taxon>
    </lineage>
</organism>
<name>A0A397SJI4_9GLOM</name>
<sequence length="275" mass="31562">MPIHYGIQKHFIIEQSRNEKSILANVLSGTEKFKESSSGNKFRVIDTIGFSDTSLNHKEVLTEIAKGCTILKDGLYQIFFIIGSKFDKEEIESYNLLKEVIFGSEIVKYITIVCTKFPKFKEEACIEEKNKLCSENKELAELVCLSVRFGLKNVGRNNENEIFEALLEEDNFDQLYFRFNNVLTDMLAHENDEDSEIESQYAGEYDSNIEKELEQNNNSNNEQDFNNKYEEERNEIIPIDTNEGPTCKYSVLPLTPCVIINNIQAEEKDAVTISG</sequence>
<dbReference type="STRING" id="658196.A0A397SJI4"/>
<dbReference type="InterPro" id="IPR006703">
    <property type="entry name" value="G_AIG1"/>
</dbReference>
<accession>A0A397SJI4</accession>
<dbReference type="Pfam" id="PF04548">
    <property type="entry name" value="AIG1"/>
    <property type="match status" value="1"/>
</dbReference>
<reference evidence="3 4" key="1">
    <citation type="submission" date="2018-06" db="EMBL/GenBank/DDBJ databases">
        <title>Comparative genomics reveals the genomic features of Rhizophagus irregularis, R. cerebriforme, R. diaphanum and Gigaspora rosea, and their symbiotic lifestyle signature.</title>
        <authorList>
            <person name="Morin E."/>
            <person name="San Clemente H."/>
            <person name="Chen E.C.H."/>
            <person name="De La Providencia I."/>
            <person name="Hainaut M."/>
            <person name="Kuo A."/>
            <person name="Kohler A."/>
            <person name="Murat C."/>
            <person name="Tang N."/>
            <person name="Roy S."/>
            <person name="Loubradou J."/>
            <person name="Henrissat B."/>
            <person name="Grigoriev I.V."/>
            <person name="Corradi N."/>
            <person name="Roux C."/>
            <person name="Martin F.M."/>
        </authorList>
    </citation>
    <scope>NUCLEOTIDE SEQUENCE [LARGE SCALE GENOMIC DNA]</scope>
    <source>
        <strain evidence="3 4">DAOM 227022</strain>
    </source>
</reference>
<dbReference type="InterPro" id="IPR027417">
    <property type="entry name" value="P-loop_NTPase"/>
</dbReference>
<dbReference type="OrthoDB" id="8954335at2759"/>
<evidence type="ECO:0000259" key="2">
    <source>
        <dbReference type="Pfam" id="PF04548"/>
    </source>
</evidence>
<dbReference type="SUPFAM" id="SSF52540">
    <property type="entry name" value="P-loop containing nucleoside triphosphate hydrolases"/>
    <property type="match status" value="1"/>
</dbReference>
<evidence type="ECO:0000313" key="3">
    <source>
        <dbReference type="EMBL" id="RIA84147.1"/>
    </source>
</evidence>
<comment type="caution">
    <text evidence="3">The sequence shown here is derived from an EMBL/GenBank/DDBJ whole genome shotgun (WGS) entry which is preliminary data.</text>
</comment>
<dbReference type="EMBL" id="QKYT01000515">
    <property type="protein sequence ID" value="RIA84147.1"/>
    <property type="molecule type" value="Genomic_DNA"/>
</dbReference>
<dbReference type="GO" id="GO:0005525">
    <property type="term" value="F:GTP binding"/>
    <property type="evidence" value="ECO:0007669"/>
    <property type="project" value="InterPro"/>
</dbReference>
<dbReference type="Proteomes" id="UP000265703">
    <property type="component" value="Unassembled WGS sequence"/>
</dbReference>
<feature type="domain" description="AIG1-type G" evidence="2">
    <location>
        <begin position="24"/>
        <end position="143"/>
    </location>
</feature>
<proteinExistence type="predicted"/>
<gene>
    <name evidence="3" type="ORF">C1645_832733</name>
</gene>
<protein>
    <recommendedName>
        <fullName evidence="2">AIG1-type G domain-containing protein</fullName>
    </recommendedName>
</protein>
<evidence type="ECO:0000256" key="1">
    <source>
        <dbReference type="ARBA" id="ARBA00022741"/>
    </source>
</evidence>